<dbReference type="KEGG" id="hbs:IPV69_20505"/>
<evidence type="ECO:0000313" key="2">
    <source>
        <dbReference type="EMBL" id="QOV88598.1"/>
    </source>
</evidence>
<gene>
    <name evidence="2" type="ORF">IPV69_20505</name>
</gene>
<reference evidence="2 3" key="1">
    <citation type="submission" date="2020-10" db="EMBL/GenBank/DDBJ databases">
        <title>Wide distribution of Phycisphaera-like planctomycetes from WD2101 soil group in peatlands and genome analysis of the first cultivated representative.</title>
        <authorList>
            <person name="Dedysh S.N."/>
            <person name="Beletsky A.V."/>
            <person name="Ivanova A."/>
            <person name="Kulichevskaya I.S."/>
            <person name="Suzina N.E."/>
            <person name="Philippov D.A."/>
            <person name="Rakitin A.L."/>
            <person name="Mardanov A.V."/>
            <person name="Ravin N.V."/>
        </authorList>
    </citation>
    <scope>NUCLEOTIDE SEQUENCE [LARGE SCALE GENOMIC DNA]</scope>
    <source>
        <strain evidence="2 3">M1803</strain>
    </source>
</reference>
<organism evidence="2 3">
    <name type="scientific">Humisphaera borealis</name>
    <dbReference type="NCBI Taxonomy" id="2807512"/>
    <lineage>
        <taxon>Bacteria</taxon>
        <taxon>Pseudomonadati</taxon>
        <taxon>Planctomycetota</taxon>
        <taxon>Phycisphaerae</taxon>
        <taxon>Tepidisphaerales</taxon>
        <taxon>Tepidisphaeraceae</taxon>
        <taxon>Humisphaera</taxon>
    </lineage>
</organism>
<evidence type="ECO:0000259" key="1">
    <source>
        <dbReference type="Pfam" id="PF09423"/>
    </source>
</evidence>
<dbReference type="Pfam" id="PF09423">
    <property type="entry name" value="PhoD"/>
    <property type="match status" value="1"/>
</dbReference>
<dbReference type="AlphaFoldDB" id="A0A7M2WSW9"/>
<dbReference type="InterPro" id="IPR006311">
    <property type="entry name" value="TAT_signal"/>
</dbReference>
<dbReference type="RefSeq" id="WP_206291591.1">
    <property type="nucleotide sequence ID" value="NZ_CP063458.1"/>
</dbReference>
<dbReference type="Proteomes" id="UP000593765">
    <property type="component" value="Chromosome"/>
</dbReference>
<evidence type="ECO:0000313" key="3">
    <source>
        <dbReference type="Proteomes" id="UP000593765"/>
    </source>
</evidence>
<feature type="domain" description="PhoD-like phosphatase metallophosphatase" evidence="1">
    <location>
        <begin position="380"/>
        <end position="677"/>
    </location>
</feature>
<keyword evidence="3" id="KW-1185">Reference proteome</keyword>
<dbReference type="PANTHER" id="PTHR43606">
    <property type="entry name" value="PHOSPHATASE, PUTATIVE (AFU_ORTHOLOGUE AFUA_6G08710)-RELATED"/>
    <property type="match status" value="1"/>
</dbReference>
<dbReference type="PANTHER" id="PTHR43606:SF2">
    <property type="entry name" value="ALKALINE PHOSPHATASE FAMILY PROTEIN (AFU_ORTHOLOGUE AFUA_5G03860)"/>
    <property type="match status" value="1"/>
</dbReference>
<sequence>MERISRRKLLKDSAVVGGATWLSGADVSTAIADASPAAATGAQNFASQWHRAPDRVWLGADMWANPQQDWRLNNGRAECVNAAPDRNVHLLTHQLTDSPGEVSMSVRVGRVGGMLSGKGSVGFRIGIRHALGDYRSNLFAAGQGLNAGLTAEGGLFIGPLREAKAGTVKLDGVTEIELRLKIVPAAGGAYDLSLSVTTAAGEIGSVSRKAVPGAQLAGNLAIVANFGAAGPRPRQQQANADQPNFGNGSFWFADWKLTGPKLQNRPDQTFGPILWTTYTLHERSLKLTAQMPAIGSDDTQTVRLEIKGKSGQWEKIADSKIEADARLALFRVEKWDASRDIPYRVAYDLKWKDGKTEPHVWEGTIRKDPVDQPVVTVADISCNGHAAFPNAAYTANVAKLNPDIIAFVGDQFYEANGGYGIQRKPVESAMLDYLRKWSMHGWTWRELTRDRPSISIPDDHDVYQGNIWGEGGAPRVSTQEAGGYDMDPRWVNMVHRTHTAHHPDPADPTPAKQGISQYFGGWTYGRISFAILADRMYKSAPEGKVPPTGGRGDHVTDPNFDPKVANLPGLSLLGESQTKFLRDWAQDFRGADLKAVISQTIFTAMATTHGGNREVLRADYDANGWPQNPRNEALREIRKCFALHIAGDQHLPAVVQYGIDSHDDAGVAFAGPAVNVTYPRWWEPGKRGANAKDGSAEFTGQYADAFGNPLTVIAYVNGKVQPRTPVLENMADKASGLGIVRFDKPARTASIECWPFDADVSKDPQFPGWPVKVPLQQNYGRKVTGRLPAINMKGNIQPVIQVLKETDNSRELVYALRPAAGKFEPFVFEEGTYTVRVGNPDLDQWREFKNLSPVAAGESNSIDVEA</sequence>
<accession>A0A7M2WSW9</accession>
<dbReference type="Gene3D" id="3.60.21.70">
    <property type="entry name" value="PhoD-like phosphatase"/>
    <property type="match status" value="1"/>
</dbReference>
<name>A0A7M2WSW9_9BACT</name>
<dbReference type="InterPro" id="IPR038607">
    <property type="entry name" value="PhoD-like_sf"/>
</dbReference>
<dbReference type="InterPro" id="IPR052900">
    <property type="entry name" value="Phospholipid_Metab_Enz"/>
</dbReference>
<protein>
    <submittedName>
        <fullName evidence="2">Alkaline phosphatase D family protein</fullName>
    </submittedName>
</protein>
<dbReference type="EMBL" id="CP063458">
    <property type="protein sequence ID" value="QOV88598.1"/>
    <property type="molecule type" value="Genomic_DNA"/>
</dbReference>
<dbReference type="PROSITE" id="PS51318">
    <property type="entry name" value="TAT"/>
    <property type="match status" value="1"/>
</dbReference>
<dbReference type="InterPro" id="IPR029052">
    <property type="entry name" value="Metallo-depent_PP-like"/>
</dbReference>
<dbReference type="SUPFAM" id="SSF56300">
    <property type="entry name" value="Metallo-dependent phosphatases"/>
    <property type="match status" value="1"/>
</dbReference>
<dbReference type="InterPro" id="IPR018946">
    <property type="entry name" value="PhoD-like_MPP"/>
</dbReference>
<proteinExistence type="predicted"/>